<evidence type="ECO:0000259" key="4">
    <source>
        <dbReference type="Pfam" id="PF24570"/>
    </source>
</evidence>
<dbReference type="STRING" id="65489.A0A0D3GXM5"/>
<evidence type="ECO:0000313" key="6">
    <source>
        <dbReference type="Proteomes" id="UP000026960"/>
    </source>
</evidence>
<comment type="pathway">
    <text evidence="1">Protein modification; protein ubiquitination.</text>
</comment>
<accession>A0A0D3GXM5</accession>
<reference evidence="5" key="1">
    <citation type="journal article" date="2009" name="Rice">
        <title>De Novo Next Generation Sequencing of Plant Genomes.</title>
        <authorList>
            <person name="Rounsley S."/>
            <person name="Marri P.R."/>
            <person name="Yu Y."/>
            <person name="He R."/>
            <person name="Sisneros N."/>
            <person name="Goicoechea J.L."/>
            <person name="Lee S.J."/>
            <person name="Angelova A."/>
            <person name="Kudrna D."/>
            <person name="Luo M."/>
            <person name="Affourtit J."/>
            <person name="Desany B."/>
            <person name="Knight J."/>
            <person name="Niazi F."/>
            <person name="Egholm M."/>
            <person name="Wing R.A."/>
        </authorList>
    </citation>
    <scope>NUCLEOTIDE SEQUENCE [LARGE SCALE GENOMIC DNA]</scope>
    <source>
        <strain evidence="5">cv. IRGC 105608</strain>
    </source>
</reference>
<dbReference type="AlphaFoldDB" id="A0A0D3GXM5"/>
<comment type="similarity">
    <text evidence="2">Belongs to the Tdpoz family.</text>
</comment>
<dbReference type="InterPro" id="IPR011333">
    <property type="entry name" value="SKP1/BTB/POZ_sf"/>
</dbReference>
<protein>
    <recommendedName>
        <fullName evidence="4">BPM/SPOP BACK domain-containing protein</fullName>
    </recommendedName>
</protein>
<dbReference type="InterPro" id="IPR045005">
    <property type="entry name" value="BPM1-6"/>
</dbReference>
<dbReference type="HOGENOM" id="CLU_805060_0_0_1"/>
<organism evidence="5">
    <name type="scientific">Oryza barthii</name>
    <dbReference type="NCBI Taxonomy" id="65489"/>
    <lineage>
        <taxon>Eukaryota</taxon>
        <taxon>Viridiplantae</taxon>
        <taxon>Streptophyta</taxon>
        <taxon>Embryophyta</taxon>
        <taxon>Tracheophyta</taxon>
        <taxon>Spermatophyta</taxon>
        <taxon>Magnoliopsida</taxon>
        <taxon>Liliopsida</taxon>
        <taxon>Poales</taxon>
        <taxon>Poaceae</taxon>
        <taxon>BOP clade</taxon>
        <taxon>Oryzoideae</taxon>
        <taxon>Oryzeae</taxon>
        <taxon>Oryzinae</taxon>
        <taxon>Oryza</taxon>
    </lineage>
</organism>
<feature type="compositionally biased region" description="Gly residues" evidence="3">
    <location>
        <begin position="170"/>
        <end position="187"/>
    </location>
</feature>
<feature type="region of interest" description="Disordered" evidence="3">
    <location>
        <begin position="162"/>
        <end position="196"/>
    </location>
</feature>
<dbReference type="PaxDb" id="65489-OBART08G06650.1"/>
<dbReference type="Proteomes" id="UP000026960">
    <property type="component" value="Chromosome 8"/>
</dbReference>
<dbReference type="GO" id="GO:0016567">
    <property type="term" value="P:protein ubiquitination"/>
    <property type="evidence" value="ECO:0007669"/>
    <property type="project" value="InterPro"/>
</dbReference>
<dbReference type="Pfam" id="PF24570">
    <property type="entry name" value="BACK_BPM_SPOP"/>
    <property type="match status" value="1"/>
</dbReference>
<reference evidence="5" key="2">
    <citation type="submission" date="2015-03" db="UniProtKB">
        <authorList>
            <consortium name="EnsemblPlants"/>
        </authorList>
    </citation>
    <scope>IDENTIFICATION</scope>
</reference>
<dbReference type="Gramene" id="OBART08G06650.1">
    <property type="protein sequence ID" value="OBART08G06650.1"/>
    <property type="gene ID" value="OBART08G06650"/>
</dbReference>
<name>A0A0D3GXM5_9ORYZ</name>
<evidence type="ECO:0000256" key="1">
    <source>
        <dbReference type="ARBA" id="ARBA00004906"/>
    </source>
</evidence>
<dbReference type="PANTHER" id="PTHR26379:SF187">
    <property type="entry name" value="OS07G0655300 PROTEIN"/>
    <property type="match status" value="1"/>
</dbReference>
<dbReference type="Gene3D" id="3.30.710.10">
    <property type="entry name" value="Potassium Channel Kv1.1, Chain A"/>
    <property type="match status" value="1"/>
</dbReference>
<feature type="region of interest" description="Disordered" evidence="3">
    <location>
        <begin position="1"/>
        <end position="56"/>
    </location>
</feature>
<dbReference type="EnsemblPlants" id="OBART08G06650.1">
    <property type="protein sequence ID" value="OBART08G06650.1"/>
    <property type="gene ID" value="OBART08G06650"/>
</dbReference>
<dbReference type="PANTHER" id="PTHR26379">
    <property type="entry name" value="BTB/POZ AND MATH DOMAIN-CONTAINING PROTEIN 1"/>
    <property type="match status" value="1"/>
</dbReference>
<evidence type="ECO:0000256" key="3">
    <source>
        <dbReference type="SAM" id="MobiDB-lite"/>
    </source>
</evidence>
<sequence>MGGKGEVDDIEGGGGDEPARGAQGWGGSTGTEPLPMSRKLSSGGGWFDGEDPVEEGVLGDDAAKADAGGVGGGEELYSAASACVNITRNLSLPIKTNPEHDISSCEQGLLSEPHGKIPFLFSEIFSHHFKLFNSSPLSPFLPPPLLSFALFFSPLFASSPSATRDDYGTNDGGQAGGRPAGGGGGSGRPACGSATPVLESDGGARICFTQPQECRRREWETSAWIRRLPANGDEQICSPRPRSDRGVRICRPQPREQATYLALPPSGAITATATPGRIYQQQEQLEQVMDSSTNPSPLMWFDNTTHNLLRAADCYGLERLKAICETKLCLDIDVKSVMVILLLADQHQCDMLKQACFSFIANPNTLETVTGTPEYHQFKSLYPILLIEVLENACILRK</sequence>
<keyword evidence="6" id="KW-1185">Reference proteome</keyword>
<feature type="domain" description="BPM/SPOP BACK" evidence="4">
    <location>
        <begin position="336"/>
        <end position="390"/>
    </location>
</feature>
<dbReference type="InterPro" id="IPR056423">
    <property type="entry name" value="BACK_BPM_SPOP"/>
</dbReference>
<evidence type="ECO:0000313" key="5">
    <source>
        <dbReference type="EnsemblPlants" id="OBART08G06650.1"/>
    </source>
</evidence>
<evidence type="ECO:0000256" key="2">
    <source>
        <dbReference type="ARBA" id="ARBA00010846"/>
    </source>
</evidence>
<dbReference type="eggNOG" id="KOG1987">
    <property type="taxonomic scope" value="Eukaryota"/>
</dbReference>
<proteinExistence type="inferred from homology"/>